<keyword evidence="1" id="KW-0238">DNA-binding</keyword>
<keyword evidence="4" id="KW-1185">Reference proteome</keyword>
<dbReference type="InterPro" id="IPR010982">
    <property type="entry name" value="Lambda_DNA-bd_dom_sf"/>
</dbReference>
<accession>A0ABP4U2A1</accession>
<dbReference type="PANTHER" id="PTHR46797:SF1">
    <property type="entry name" value="METHYLPHOSPHONATE SYNTHASE"/>
    <property type="match status" value="1"/>
</dbReference>
<organism evidence="3 4">
    <name type="scientific">Microbacterium sediminicola</name>
    <dbReference type="NCBI Taxonomy" id="415210"/>
    <lineage>
        <taxon>Bacteria</taxon>
        <taxon>Bacillati</taxon>
        <taxon>Actinomycetota</taxon>
        <taxon>Actinomycetes</taxon>
        <taxon>Micrococcales</taxon>
        <taxon>Microbacteriaceae</taxon>
        <taxon>Microbacterium</taxon>
    </lineage>
</organism>
<dbReference type="InterPro" id="IPR014710">
    <property type="entry name" value="RmlC-like_jellyroll"/>
</dbReference>
<evidence type="ECO:0000256" key="1">
    <source>
        <dbReference type="ARBA" id="ARBA00023125"/>
    </source>
</evidence>
<name>A0ABP4U2A1_9MICO</name>
<comment type="caution">
    <text evidence="3">The sequence shown here is derived from an EMBL/GenBank/DDBJ whole genome shotgun (WGS) entry which is preliminary data.</text>
</comment>
<proteinExistence type="predicted"/>
<dbReference type="SUPFAM" id="SSF51182">
    <property type="entry name" value="RmlC-like cupins"/>
    <property type="match status" value="1"/>
</dbReference>
<evidence type="ECO:0000313" key="3">
    <source>
        <dbReference type="EMBL" id="GAA1695886.1"/>
    </source>
</evidence>
<dbReference type="CDD" id="cd02209">
    <property type="entry name" value="cupin_XRE_C"/>
    <property type="match status" value="1"/>
</dbReference>
<dbReference type="Gene3D" id="1.10.260.40">
    <property type="entry name" value="lambda repressor-like DNA-binding domains"/>
    <property type="match status" value="1"/>
</dbReference>
<protein>
    <submittedName>
        <fullName evidence="3">Helix-turn-helix domain-containing protein</fullName>
    </submittedName>
</protein>
<dbReference type="InterPro" id="IPR001387">
    <property type="entry name" value="Cro/C1-type_HTH"/>
</dbReference>
<dbReference type="SMART" id="SM00530">
    <property type="entry name" value="HTH_XRE"/>
    <property type="match status" value="1"/>
</dbReference>
<dbReference type="EMBL" id="BAAAPL010000001">
    <property type="protein sequence ID" value="GAA1695886.1"/>
    <property type="molecule type" value="Genomic_DNA"/>
</dbReference>
<evidence type="ECO:0000313" key="4">
    <source>
        <dbReference type="Proteomes" id="UP001501690"/>
    </source>
</evidence>
<reference evidence="4" key="1">
    <citation type="journal article" date="2019" name="Int. J. Syst. Evol. Microbiol.">
        <title>The Global Catalogue of Microorganisms (GCM) 10K type strain sequencing project: providing services to taxonomists for standard genome sequencing and annotation.</title>
        <authorList>
            <consortium name="The Broad Institute Genomics Platform"/>
            <consortium name="The Broad Institute Genome Sequencing Center for Infectious Disease"/>
            <person name="Wu L."/>
            <person name="Ma J."/>
        </authorList>
    </citation>
    <scope>NUCLEOTIDE SEQUENCE [LARGE SCALE GENOMIC DNA]</scope>
    <source>
        <strain evidence="4">JCM 15577</strain>
    </source>
</reference>
<dbReference type="Gene3D" id="2.60.120.10">
    <property type="entry name" value="Jelly Rolls"/>
    <property type="match status" value="1"/>
</dbReference>
<dbReference type="Pfam" id="PF07883">
    <property type="entry name" value="Cupin_2"/>
    <property type="match status" value="1"/>
</dbReference>
<dbReference type="PANTHER" id="PTHR46797">
    <property type="entry name" value="HTH-TYPE TRANSCRIPTIONAL REGULATOR"/>
    <property type="match status" value="1"/>
</dbReference>
<dbReference type="Pfam" id="PF01381">
    <property type="entry name" value="HTH_3"/>
    <property type="match status" value="1"/>
</dbReference>
<dbReference type="InterPro" id="IPR013096">
    <property type="entry name" value="Cupin_2"/>
</dbReference>
<dbReference type="PROSITE" id="PS50943">
    <property type="entry name" value="HTH_CROC1"/>
    <property type="match status" value="1"/>
</dbReference>
<sequence length="195" mass="21094">MNSAGAVEKTEADFDEQALGAHIRRLRMAQQISLRKLAAEADVSVSFLSQVERGTASPSIASLMRIAKALGQTIGNLFEARTDNWLVRAGEAPRLVHPNREWDEELLTPREFTKLQVIRSVLAVGGSTGDEYLSYGPSETSMIIQSGEVDVTIGGETHRLRAGDCLSYDPSTQHSISNAADVPCVILFSSSAAVY</sequence>
<evidence type="ECO:0000259" key="2">
    <source>
        <dbReference type="PROSITE" id="PS50943"/>
    </source>
</evidence>
<dbReference type="CDD" id="cd00093">
    <property type="entry name" value="HTH_XRE"/>
    <property type="match status" value="1"/>
</dbReference>
<dbReference type="InterPro" id="IPR050807">
    <property type="entry name" value="TransReg_Diox_bact_type"/>
</dbReference>
<feature type="domain" description="HTH cro/C1-type" evidence="2">
    <location>
        <begin position="23"/>
        <end position="77"/>
    </location>
</feature>
<dbReference type="Proteomes" id="UP001501690">
    <property type="component" value="Unassembled WGS sequence"/>
</dbReference>
<dbReference type="RefSeq" id="WP_344070310.1">
    <property type="nucleotide sequence ID" value="NZ_BAAAPL010000001.1"/>
</dbReference>
<gene>
    <name evidence="3" type="ORF">GCM10009808_11420</name>
</gene>
<dbReference type="InterPro" id="IPR011051">
    <property type="entry name" value="RmlC_Cupin_sf"/>
</dbReference>